<sequence>MIVHELNAESPSSTWKLRSVCRTFAAEIEDDLLSHQPENVVKKMPEVIKNKMAEYLIIHLHKISDVDDPLRV</sequence>
<dbReference type="AlphaFoldDB" id="A0A4Q4S481"/>
<evidence type="ECO:0000313" key="1">
    <source>
        <dbReference type="EMBL" id="RYO64723.1"/>
    </source>
</evidence>
<proteinExistence type="predicted"/>
<evidence type="ECO:0000313" key="2">
    <source>
        <dbReference type="Proteomes" id="UP000293823"/>
    </source>
</evidence>
<keyword evidence="2" id="KW-1185">Reference proteome</keyword>
<comment type="caution">
    <text evidence="1">The sequence shown here is derived from an EMBL/GenBank/DDBJ whole genome shotgun (WGS) entry which is preliminary data.</text>
</comment>
<dbReference type="Proteomes" id="UP000293823">
    <property type="component" value="Unassembled WGS sequence"/>
</dbReference>
<dbReference type="OrthoDB" id="3671334at2759"/>
<organism evidence="1 2">
    <name type="scientific">Alternaria arborescens</name>
    <dbReference type="NCBI Taxonomy" id="156630"/>
    <lineage>
        <taxon>Eukaryota</taxon>
        <taxon>Fungi</taxon>
        <taxon>Dikarya</taxon>
        <taxon>Ascomycota</taxon>
        <taxon>Pezizomycotina</taxon>
        <taxon>Dothideomycetes</taxon>
        <taxon>Pleosporomycetidae</taxon>
        <taxon>Pleosporales</taxon>
        <taxon>Pleosporineae</taxon>
        <taxon>Pleosporaceae</taxon>
        <taxon>Alternaria</taxon>
        <taxon>Alternaria sect. Alternaria</taxon>
    </lineage>
</organism>
<protein>
    <submittedName>
        <fullName evidence="1">Uncharacterized protein</fullName>
    </submittedName>
</protein>
<dbReference type="EMBL" id="PEJP01000020">
    <property type="protein sequence ID" value="RYO64723.1"/>
    <property type="molecule type" value="Genomic_DNA"/>
</dbReference>
<accession>A0A4Q4S481</accession>
<reference evidence="2" key="1">
    <citation type="journal article" date="2019" name="bioRxiv">
        <title>Genomics, evolutionary history and diagnostics of the Alternaria alternata species group including apple and Asian pear pathotypes.</title>
        <authorList>
            <person name="Armitage A.D."/>
            <person name="Cockerton H.M."/>
            <person name="Sreenivasaprasad S."/>
            <person name="Woodhall J.W."/>
            <person name="Lane C.R."/>
            <person name="Harrison R.J."/>
            <person name="Clarkson J.P."/>
        </authorList>
    </citation>
    <scope>NUCLEOTIDE SEQUENCE [LARGE SCALE GENOMIC DNA]</scope>
    <source>
        <strain evidence="2">RGR 97.0016</strain>
    </source>
</reference>
<gene>
    <name evidence="1" type="ORF">AA0113_g5732</name>
</gene>
<name>A0A4Q4S481_9PLEO</name>